<keyword evidence="8" id="KW-0442">Lipid degradation</keyword>
<comment type="subcellular location">
    <subcellularLocation>
        <location evidence="1">Secreted</location>
    </subcellularLocation>
</comment>
<evidence type="ECO:0000256" key="12">
    <source>
        <dbReference type="ARBA" id="ARBA00031173"/>
    </source>
</evidence>
<dbReference type="GO" id="GO:0010989">
    <property type="term" value="P:negative regulation of low-density lipoprotein particle clearance"/>
    <property type="evidence" value="ECO:0007669"/>
    <property type="project" value="TreeGrafter"/>
</dbReference>
<sequence length="122" mass="13542">MILGILLLSLLGTSRPKQGYLLLLSLIPDSCHLPSPISFRADAQEEETILNRVQDYVQQAAKQAQEALTTVQESQVARQAKGWVTDGFSSLQDYWSTWTDKLSGLWEKADAAVVEPPKKDTP</sequence>
<dbReference type="Pfam" id="PF05778">
    <property type="entry name" value="Apo-CIII"/>
    <property type="match status" value="1"/>
</dbReference>
<keyword evidence="11" id="KW-0850">VLDL</keyword>
<dbReference type="GO" id="GO:0010897">
    <property type="term" value="P:negative regulation of triglyceride catabolic process"/>
    <property type="evidence" value="ECO:0007669"/>
    <property type="project" value="TreeGrafter"/>
</dbReference>
<dbReference type="GO" id="GO:0042157">
    <property type="term" value="P:lipoprotein metabolic process"/>
    <property type="evidence" value="ECO:0007669"/>
    <property type="project" value="InterPro"/>
</dbReference>
<keyword evidence="4" id="KW-0813">Transport</keyword>
<dbReference type="SUPFAM" id="SSF47162">
    <property type="entry name" value="Apolipoprotein"/>
    <property type="match status" value="1"/>
</dbReference>
<dbReference type="GO" id="GO:0070328">
    <property type="term" value="P:triglyceride homeostasis"/>
    <property type="evidence" value="ECO:0007669"/>
    <property type="project" value="TreeGrafter"/>
</dbReference>
<dbReference type="InterPro" id="IPR008403">
    <property type="entry name" value="Apo-CIII"/>
</dbReference>
<dbReference type="AlphaFoldDB" id="A0A4X2MDI9"/>
<keyword evidence="6" id="KW-0964">Secreted</keyword>
<evidence type="ECO:0000256" key="11">
    <source>
        <dbReference type="ARBA" id="ARBA00023313"/>
    </source>
</evidence>
<keyword evidence="10" id="KW-0443">Lipid metabolism</keyword>
<accession>A0A4X2MDI9</accession>
<organism evidence="15 16">
    <name type="scientific">Vombatus ursinus</name>
    <name type="common">Common wombat</name>
    <dbReference type="NCBI Taxonomy" id="29139"/>
    <lineage>
        <taxon>Eukaryota</taxon>
        <taxon>Metazoa</taxon>
        <taxon>Chordata</taxon>
        <taxon>Craniata</taxon>
        <taxon>Vertebrata</taxon>
        <taxon>Euteleostomi</taxon>
        <taxon>Mammalia</taxon>
        <taxon>Metatheria</taxon>
        <taxon>Diprotodontia</taxon>
        <taxon>Vombatidae</taxon>
        <taxon>Vombatus</taxon>
    </lineage>
</organism>
<evidence type="ECO:0000256" key="6">
    <source>
        <dbReference type="ARBA" id="ARBA00022525"/>
    </source>
</evidence>
<dbReference type="GO" id="GO:0070653">
    <property type="term" value="F:high-density lipoprotein particle receptor binding"/>
    <property type="evidence" value="ECO:0007669"/>
    <property type="project" value="TreeGrafter"/>
</dbReference>
<comment type="similarity">
    <text evidence="2">Belongs to the apolipoprotein C3 family.</text>
</comment>
<reference evidence="16" key="1">
    <citation type="submission" date="2018-12" db="EMBL/GenBank/DDBJ databases">
        <authorList>
            <person name="Yazar S."/>
        </authorList>
    </citation>
    <scope>NUCLEOTIDE SEQUENCE [LARGE SCALE GENOMIC DNA]</scope>
</reference>
<dbReference type="GO" id="GO:0034363">
    <property type="term" value="C:intermediate-density lipoprotein particle"/>
    <property type="evidence" value="ECO:0007669"/>
    <property type="project" value="TreeGrafter"/>
</dbReference>
<dbReference type="GO" id="GO:0042632">
    <property type="term" value="P:cholesterol homeostasis"/>
    <property type="evidence" value="ECO:0007669"/>
    <property type="project" value="TreeGrafter"/>
</dbReference>
<dbReference type="GO" id="GO:0010987">
    <property type="term" value="P:negative regulation of high-density lipoprotein particle clearance"/>
    <property type="evidence" value="ECO:0007669"/>
    <property type="project" value="TreeGrafter"/>
</dbReference>
<evidence type="ECO:0000256" key="2">
    <source>
        <dbReference type="ARBA" id="ARBA00011008"/>
    </source>
</evidence>
<dbReference type="GO" id="GO:0005543">
    <property type="term" value="F:phospholipid binding"/>
    <property type="evidence" value="ECO:0007669"/>
    <property type="project" value="TreeGrafter"/>
</dbReference>
<evidence type="ECO:0000256" key="14">
    <source>
        <dbReference type="SAM" id="SignalP"/>
    </source>
</evidence>
<evidence type="ECO:0000256" key="9">
    <source>
        <dbReference type="ARBA" id="ARBA00023055"/>
    </source>
</evidence>
<keyword evidence="5" id="KW-0162">Chylomicron</keyword>
<evidence type="ECO:0000256" key="1">
    <source>
        <dbReference type="ARBA" id="ARBA00004613"/>
    </source>
</evidence>
<name>A0A4X2MDI9_VOMUR</name>
<dbReference type="InterPro" id="IPR038195">
    <property type="entry name" value="Apo_CIII_sf"/>
</dbReference>
<dbReference type="GO" id="GO:0016042">
    <property type="term" value="P:lipid catabolic process"/>
    <property type="evidence" value="ECO:0007669"/>
    <property type="project" value="UniProtKB-KW"/>
</dbReference>
<dbReference type="PANTHER" id="PTHR14225:SF0">
    <property type="entry name" value="APOLIPOPROTEIN C-III"/>
    <property type="match status" value="1"/>
</dbReference>
<evidence type="ECO:0000256" key="10">
    <source>
        <dbReference type="ARBA" id="ARBA00023098"/>
    </source>
</evidence>
<gene>
    <name evidence="15" type="primary">APOC3</name>
</gene>
<proteinExistence type="inferred from homology"/>
<keyword evidence="16" id="KW-1185">Reference proteome</keyword>
<keyword evidence="9" id="KW-0445">Lipid transport</keyword>
<dbReference type="GO" id="GO:0010916">
    <property type="term" value="P:negative regulation of very-low-density lipoprotein particle clearance"/>
    <property type="evidence" value="ECO:0007669"/>
    <property type="project" value="TreeGrafter"/>
</dbReference>
<evidence type="ECO:0000256" key="13">
    <source>
        <dbReference type="ARBA" id="ARBA00045699"/>
    </source>
</evidence>
<keyword evidence="7 14" id="KW-0732">Signal</keyword>
<dbReference type="GeneTree" id="ENSGT00390000015395"/>
<dbReference type="GO" id="GO:0042627">
    <property type="term" value="C:chylomicron"/>
    <property type="evidence" value="ECO:0007669"/>
    <property type="project" value="UniProtKB-KW"/>
</dbReference>
<evidence type="ECO:0000256" key="7">
    <source>
        <dbReference type="ARBA" id="ARBA00022729"/>
    </source>
</evidence>
<dbReference type="STRING" id="29139.ENSVURP00010032042"/>
<dbReference type="PANTHER" id="PTHR14225">
    <property type="entry name" value="APOLIPOPROTEIN C-III"/>
    <property type="match status" value="1"/>
</dbReference>
<evidence type="ECO:0000256" key="3">
    <source>
        <dbReference type="ARBA" id="ARBA00015570"/>
    </source>
</evidence>
<evidence type="ECO:0000313" key="15">
    <source>
        <dbReference type="Ensembl" id="ENSVURP00010032042.1"/>
    </source>
</evidence>
<reference evidence="15" key="3">
    <citation type="submission" date="2025-09" db="UniProtKB">
        <authorList>
            <consortium name="Ensembl"/>
        </authorList>
    </citation>
    <scope>IDENTIFICATION</scope>
</reference>
<dbReference type="GO" id="GO:0006869">
    <property type="term" value="P:lipid transport"/>
    <property type="evidence" value="ECO:0007669"/>
    <property type="project" value="UniProtKB-KW"/>
</dbReference>
<dbReference type="GO" id="GO:0055102">
    <property type="term" value="F:lipase inhibitor activity"/>
    <property type="evidence" value="ECO:0007669"/>
    <property type="project" value="TreeGrafter"/>
</dbReference>
<reference evidence="15" key="2">
    <citation type="submission" date="2025-08" db="UniProtKB">
        <authorList>
            <consortium name="Ensembl"/>
        </authorList>
    </citation>
    <scope>IDENTIFICATION</scope>
</reference>
<dbReference type="Proteomes" id="UP000314987">
    <property type="component" value="Unassembled WGS sequence"/>
</dbReference>
<feature type="signal peptide" evidence="14">
    <location>
        <begin position="1"/>
        <end position="16"/>
    </location>
</feature>
<evidence type="ECO:0000256" key="5">
    <source>
        <dbReference type="ARBA" id="ARBA00022513"/>
    </source>
</evidence>
<evidence type="ECO:0000313" key="16">
    <source>
        <dbReference type="Proteomes" id="UP000314987"/>
    </source>
</evidence>
<dbReference type="Gene3D" id="6.10.90.10">
    <property type="entry name" value="Apolipoprotein CIII"/>
    <property type="match status" value="1"/>
</dbReference>
<evidence type="ECO:0000256" key="4">
    <source>
        <dbReference type="ARBA" id="ARBA00022448"/>
    </source>
</evidence>
<protein>
    <recommendedName>
        <fullName evidence="3">Apolipoprotein C-III</fullName>
    </recommendedName>
    <alternativeName>
        <fullName evidence="12">Apolipoprotein C3</fullName>
    </alternativeName>
</protein>
<dbReference type="GO" id="GO:0034361">
    <property type="term" value="C:very-low-density lipoprotein particle"/>
    <property type="evidence" value="ECO:0007669"/>
    <property type="project" value="UniProtKB-KW"/>
</dbReference>
<comment type="function">
    <text evidence="13">Component of triglyceride-rich very low density lipoproteins (VLDL) and high density lipoproteins (HDL) in plasma. Plays a multifaceted role in triglyceride homeostasis. Intracellularly, promotes hepatic very low density lipoprotein 1 (VLDL1) assembly and secretion; extracellularly, attenuates hydrolysis and clearance of triglyceride-rich lipoproteins (TRLs). Impairs the lipolysis of TRLs by inhibiting lipoprotein lipase and the hepatic uptake of TRLs by remnant receptors. Formed of several curved helices connected via semiflexible hinges, so that it can wrap tightly around the curved micelle surface and easily adapt to the different diameters of its natural binding partners.</text>
</comment>
<evidence type="ECO:0000256" key="8">
    <source>
        <dbReference type="ARBA" id="ARBA00022963"/>
    </source>
</evidence>
<feature type="chain" id="PRO_5021292240" description="Apolipoprotein C-III" evidence="14">
    <location>
        <begin position="17"/>
        <end position="122"/>
    </location>
</feature>
<dbReference type="Ensembl" id="ENSVURT00010036482.1">
    <property type="protein sequence ID" value="ENSVURP00010032042.1"/>
    <property type="gene ID" value="ENSVURG00010024458.1"/>
</dbReference>
<dbReference type="GO" id="GO:0034366">
    <property type="term" value="C:spherical high-density lipoprotein particle"/>
    <property type="evidence" value="ECO:0007669"/>
    <property type="project" value="TreeGrafter"/>
</dbReference>